<evidence type="ECO:0000256" key="1">
    <source>
        <dbReference type="SAM" id="SignalP"/>
    </source>
</evidence>
<keyword evidence="1" id="KW-0732">Signal</keyword>
<protein>
    <submittedName>
        <fullName evidence="2">Uncharacterized protein</fullName>
    </submittedName>
</protein>
<evidence type="ECO:0000313" key="2">
    <source>
        <dbReference type="EMBL" id="GAA3703166.1"/>
    </source>
</evidence>
<accession>A0ABP7DEP5</accession>
<dbReference type="Proteomes" id="UP001501536">
    <property type="component" value="Unassembled WGS sequence"/>
</dbReference>
<comment type="caution">
    <text evidence="2">The sequence shown here is derived from an EMBL/GenBank/DDBJ whole genome shotgun (WGS) entry which is preliminary data.</text>
</comment>
<sequence length="140" mass="14166">MRARGSWTPSRLLAVAAAAVLVAGCAGPGVAESRAGGTPEGVELPVGEAALPVVIDVGDGSVKVVTWGSSTCLPRATSFENDGERLTVVFEEGSDGPCTADFTGTTHTFSAETVGGPVPDEARIVFAPDGGEETVDVVHR</sequence>
<dbReference type="PROSITE" id="PS51257">
    <property type="entry name" value="PROKAR_LIPOPROTEIN"/>
    <property type="match status" value="1"/>
</dbReference>
<evidence type="ECO:0000313" key="3">
    <source>
        <dbReference type="Proteomes" id="UP001501536"/>
    </source>
</evidence>
<gene>
    <name evidence="2" type="ORF">GCM10022377_16000</name>
</gene>
<organism evidence="2 3">
    <name type="scientific">Zhihengliuella alba</name>
    <dbReference type="NCBI Taxonomy" id="547018"/>
    <lineage>
        <taxon>Bacteria</taxon>
        <taxon>Bacillati</taxon>
        <taxon>Actinomycetota</taxon>
        <taxon>Actinomycetes</taxon>
        <taxon>Micrococcales</taxon>
        <taxon>Micrococcaceae</taxon>
        <taxon>Zhihengliuella</taxon>
    </lineage>
</organism>
<dbReference type="EMBL" id="BAABCJ010000002">
    <property type="protein sequence ID" value="GAA3703166.1"/>
    <property type="molecule type" value="Genomic_DNA"/>
</dbReference>
<keyword evidence="3" id="KW-1185">Reference proteome</keyword>
<feature type="signal peptide" evidence="1">
    <location>
        <begin position="1"/>
        <end position="31"/>
    </location>
</feature>
<proteinExistence type="predicted"/>
<feature type="chain" id="PRO_5047163067" evidence="1">
    <location>
        <begin position="32"/>
        <end position="140"/>
    </location>
</feature>
<name>A0ABP7DEP5_9MICC</name>
<reference evidence="3" key="1">
    <citation type="journal article" date="2019" name="Int. J. Syst. Evol. Microbiol.">
        <title>The Global Catalogue of Microorganisms (GCM) 10K type strain sequencing project: providing services to taxonomists for standard genome sequencing and annotation.</title>
        <authorList>
            <consortium name="The Broad Institute Genomics Platform"/>
            <consortium name="The Broad Institute Genome Sequencing Center for Infectious Disease"/>
            <person name="Wu L."/>
            <person name="Ma J."/>
        </authorList>
    </citation>
    <scope>NUCLEOTIDE SEQUENCE [LARGE SCALE GENOMIC DNA]</scope>
    <source>
        <strain evidence="3">JCM 16961</strain>
    </source>
</reference>
<dbReference type="RefSeq" id="WP_344882609.1">
    <property type="nucleotide sequence ID" value="NZ_BAABCJ010000002.1"/>
</dbReference>